<dbReference type="GO" id="GO:0005524">
    <property type="term" value="F:ATP binding"/>
    <property type="evidence" value="ECO:0007669"/>
    <property type="project" value="UniProtKB-KW"/>
</dbReference>
<evidence type="ECO:0000256" key="6">
    <source>
        <dbReference type="ARBA" id="ARBA00022840"/>
    </source>
</evidence>
<dbReference type="PANTHER" id="PTHR24220:SF470">
    <property type="entry name" value="CELL DIVISION ATP-BINDING PROTEIN FTSE"/>
    <property type="match status" value="1"/>
</dbReference>
<sequence length="256" mass="27936">MIRFDDVTKVYPGSKRPALSKISLEIAKGEFVFLVGASGSGKSTFLRLVLKEEKATRGVVRVAGKDVAKLSSWKVPHLRRTIGVVFQDFRLLPNKTVFENVAFALQVIGKPRHTISHTVPEVLDLVGLSGKEKRFPHELSGGEQQRVAIARAFVNRPAILLADEPTGNLDPTTSLGIMRLLDRINKTGTTVVMATHDDDIVDQMRKRVVELTDGRKIRDEDRGGYATGVIPPVPGPGTGSHPVQPTVPTVPRGQRG</sequence>
<reference evidence="12 13" key="1">
    <citation type="submission" date="2024-10" db="EMBL/GenBank/DDBJ databases">
        <title>The Natural Products Discovery Center: Release of the First 8490 Sequenced Strains for Exploring Actinobacteria Biosynthetic Diversity.</title>
        <authorList>
            <person name="Kalkreuter E."/>
            <person name="Kautsar S.A."/>
            <person name="Yang D."/>
            <person name="Bader C.D."/>
            <person name="Teijaro C.N."/>
            <person name="Fluegel L."/>
            <person name="Davis C.M."/>
            <person name="Simpson J.R."/>
            <person name="Lauterbach L."/>
            <person name="Steele A.D."/>
            <person name="Gui C."/>
            <person name="Meng S."/>
            <person name="Li G."/>
            <person name="Viehrig K."/>
            <person name="Ye F."/>
            <person name="Su P."/>
            <person name="Kiefer A.F."/>
            <person name="Nichols A."/>
            <person name="Cepeda A.J."/>
            <person name="Yan W."/>
            <person name="Fan B."/>
            <person name="Jiang Y."/>
            <person name="Adhikari A."/>
            <person name="Zheng C.-J."/>
            <person name="Schuster L."/>
            <person name="Cowan T.M."/>
            <person name="Smanski M.J."/>
            <person name="Chevrette M.G."/>
            <person name="De Carvalho L.P.S."/>
            <person name="Shen B."/>
        </authorList>
    </citation>
    <scope>NUCLEOTIDE SEQUENCE [LARGE SCALE GENOMIC DNA]</scope>
    <source>
        <strain evidence="12 13">NPDC049639</strain>
    </source>
</reference>
<dbReference type="NCBIfam" id="TIGR02673">
    <property type="entry name" value="FtsE"/>
    <property type="match status" value="1"/>
</dbReference>
<comment type="subcellular location">
    <subcellularLocation>
        <location evidence="9">Cell membrane</location>
        <topology evidence="9">Peripheral membrane protein</topology>
        <orientation evidence="9">Cytoplasmic side</orientation>
    </subcellularLocation>
</comment>
<dbReference type="RefSeq" id="WP_398276970.1">
    <property type="nucleotide sequence ID" value="NZ_JBITLV010000002.1"/>
</dbReference>
<evidence type="ECO:0000313" key="12">
    <source>
        <dbReference type="EMBL" id="MFI7586704.1"/>
    </source>
</evidence>
<keyword evidence="4 9" id="KW-0132">Cell division</keyword>
<dbReference type="Proteomes" id="UP001612915">
    <property type="component" value="Unassembled WGS sequence"/>
</dbReference>
<accession>A0ABW8AK18</accession>
<dbReference type="Pfam" id="PF00005">
    <property type="entry name" value="ABC_tran"/>
    <property type="match status" value="1"/>
</dbReference>
<evidence type="ECO:0000256" key="1">
    <source>
        <dbReference type="ARBA" id="ARBA00005417"/>
    </source>
</evidence>
<proteinExistence type="inferred from homology"/>
<evidence type="ECO:0000256" key="5">
    <source>
        <dbReference type="ARBA" id="ARBA00022741"/>
    </source>
</evidence>
<dbReference type="GO" id="GO:0051301">
    <property type="term" value="P:cell division"/>
    <property type="evidence" value="ECO:0007669"/>
    <property type="project" value="UniProtKB-KW"/>
</dbReference>
<evidence type="ECO:0000256" key="10">
    <source>
        <dbReference type="SAM" id="MobiDB-lite"/>
    </source>
</evidence>
<evidence type="ECO:0000313" key="13">
    <source>
        <dbReference type="Proteomes" id="UP001612915"/>
    </source>
</evidence>
<dbReference type="PROSITE" id="PS00211">
    <property type="entry name" value="ABC_TRANSPORTER_1"/>
    <property type="match status" value="1"/>
</dbReference>
<keyword evidence="6 9" id="KW-0067">ATP-binding</keyword>
<protein>
    <recommendedName>
        <fullName evidence="2 9">Cell division ATP-binding protein FtsE</fullName>
    </recommendedName>
</protein>
<evidence type="ECO:0000259" key="11">
    <source>
        <dbReference type="PROSITE" id="PS50893"/>
    </source>
</evidence>
<dbReference type="InterPro" id="IPR027417">
    <property type="entry name" value="P-loop_NTPase"/>
</dbReference>
<name>A0ABW8AK18_9ACTN</name>
<dbReference type="InterPro" id="IPR005286">
    <property type="entry name" value="Cell_div_FtsE"/>
</dbReference>
<evidence type="ECO:0000256" key="4">
    <source>
        <dbReference type="ARBA" id="ARBA00022618"/>
    </source>
</evidence>
<dbReference type="EMBL" id="JBITLV010000002">
    <property type="protein sequence ID" value="MFI7586704.1"/>
    <property type="molecule type" value="Genomic_DNA"/>
</dbReference>
<dbReference type="SMART" id="SM00382">
    <property type="entry name" value="AAA"/>
    <property type="match status" value="1"/>
</dbReference>
<feature type="region of interest" description="Disordered" evidence="10">
    <location>
        <begin position="218"/>
        <end position="256"/>
    </location>
</feature>
<evidence type="ECO:0000256" key="8">
    <source>
        <dbReference type="ARBA" id="ARBA00023306"/>
    </source>
</evidence>
<feature type="domain" description="ABC transporter" evidence="11">
    <location>
        <begin position="2"/>
        <end position="238"/>
    </location>
</feature>
<comment type="subunit">
    <text evidence="9">Homodimer. Forms a membrane-associated complex with FtsX.</text>
</comment>
<organism evidence="12 13">
    <name type="scientific">Spongisporangium articulatum</name>
    <dbReference type="NCBI Taxonomy" id="3362603"/>
    <lineage>
        <taxon>Bacteria</taxon>
        <taxon>Bacillati</taxon>
        <taxon>Actinomycetota</taxon>
        <taxon>Actinomycetes</taxon>
        <taxon>Kineosporiales</taxon>
        <taxon>Kineosporiaceae</taxon>
        <taxon>Spongisporangium</taxon>
    </lineage>
</organism>
<dbReference type="Gene3D" id="3.40.50.300">
    <property type="entry name" value="P-loop containing nucleotide triphosphate hydrolases"/>
    <property type="match status" value="1"/>
</dbReference>
<dbReference type="SUPFAM" id="SSF52540">
    <property type="entry name" value="P-loop containing nucleoside triphosphate hydrolases"/>
    <property type="match status" value="1"/>
</dbReference>
<gene>
    <name evidence="9 12" type="primary">ftsE</name>
    <name evidence="12" type="ORF">ACIB24_06470</name>
</gene>
<evidence type="ECO:0000256" key="9">
    <source>
        <dbReference type="RuleBase" id="RU365094"/>
    </source>
</evidence>
<keyword evidence="5 9" id="KW-0547">Nucleotide-binding</keyword>
<keyword evidence="7 9" id="KW-0472">Membrane</keyword>
<evidence type="ECO:0000256" key="7">
    <source>
        <dbReference type="ARBA" id="ARBA00023136"/>
    </source>
</evidence>
<comment type="caution">
    <text evidence="12">The sequence shown here is derived from an EMBL/GenBank/DDBJ whole genome shotgun (WGS) entry which is preliminary data.</text>
</comment>
<comment type="function">
    <text evidence="9">Part of the ABC transporter FtsEX involved in cellular division.</text>
</comment>
<evidence type="ECO:0000256" key="2">
    <source>
        <dbReference type="ARBA" id="ARBA00020019"/>
    </source>
</evidence>
<dbReference type="InterPro" id="IPR015854">
    <property type="entry name" value="ABC_transpr_LolD-like"/>
</dbReference>
<dbReference type="PROSITE" id="PS50893">
    <property type="entry name" value="ABC_TRANSPORTER_2"/>
    <property type="match status" value="1"/>
</dbReference>
<dbReference type="InterPro" id="IPR003439">
    <property type="entry name" value="ABC_transporter-like_ATP-bd"/>
</dbReference>
<keyword evidence="3 9" id="KW-1003">Cell membrane</keyword>
<keyword evidence="8 9" id="KW-0131">Cell cycle</keyword>
<dbReference type="InterPro" id="IPR017871">
    <property type="entry name" value="ABC_transporter-like_CS"/>
</dbReference>
<keyword evidence="13" id="KW-1185">Reference proteome</keyword>
<comment type="similarity">
    <text evidence="1 9">Belongs to the ABC transporter superfamily.</text>
</comment>
<dbReference type="PANTHER" id="PTHR24220">
    <property type="entry name" value="IMPORT ATP-BINDING PROTEIN"/>
    <property type="match status" value="1"/>
</dbReference>
<dbReference type="InterPro" id="IPR003593">
    <property type="entry name" value="AAA+_ATPase"/>
</dbReference>
<evidence type="ECO:0000256" key="3">
    <source>
        <dbReference type="ARBA" id="ARBA00022475"/>
    </source>
</evidence>